<name>A0A6A6WNK6_9PLEO</name>
<proteinExistence type="predicted"/>
<dbReference type="Proteomes" id="UP000799757">
    <property type="component" value="Unassembled WGS sequence"/>
</dbReference>
<keyword evidence="7" id="KW-1185">Reference proteome</keyword>
<dbReference type="PANTHER" id="PTHR30521">
    <property type="entry name" value="DEFERROCHELATASE/PEROXIDASE"/>
    <property type="match status" value="1"/>
</dbReference>
<dbReference type="EMBL" id="MU002902">
    <property type="protein sequence ID" value="KAF2785528.1"/>
    <property type="molecule type" value="Genomic_DNA"/>
</dbReference>
<dbReference type="GO" id="GO:0004601">
    <property type="term" value="F:peroxidase activity"/>
    <property type="evidence" value="ECO:0007669"/>
    <property type="project" value="UniProtKB-KW"/>
</dbReference>
<evidence type="ECO:0000256" key="3">
    <source>
        <dbReference type="ARBA" id="ARBA00022723"/>
    </source>
</evidence>
<keyword evidence="5" id="KW-0408">Iron</keyword>
<keyword evidence="3" id="KW-0479">Metal-binding</keyword>
<accession>A0A6A6WNK6</accession>
<evidence type="ECO:0000313" key="7">
    <source>
        <dbReference type="Proteomes" id="UP000799757"/>
    </source>
</evidence>
<dbReference type="AlphaFoldDB" id="A0A6A6WNK6"/>
<dbReference type="InterPro" id="IPR006314">
    <property type="entry name" value="Dyp_peroxidase"/>
</dbReference>
<sequence length="477" mass="50600">MRMAANDDAADIQAIADRGFGSLPGACYLLLRIQTPALAKPWLRSLDIASLAQARTQRLPQVCQIAFTAAGLCALGIDVTPEAGFDPQFIDGMAGDERRSHQLGDQGPNAPAHWHWGVGEQEPHILLVLLAANTAIDGLAKETGSAAVAAGCAVISGNTPTTTTAPLGREPFGFADGVSQPDYDWGGTLTPGGARDRDYRNRLAMGELLLGYPNEYGFVGDYPTADELGRNGSYLVYRQLAQDVAGFWQWLARQAGDGAIALAERMVGRELDGAPLPGLPSATIMGTDDPRNAFLYADDADGLVCPIGAHIRRVNPRSSDDPQGRHGFVRNLISTLGFSGTAMHDAVASARFHRLTRRARPYGPVIEPQAAMQGTGAGQETGLHFLCLNTNIARQFEFVQGAWIASAKFAGLAAEQDPLLGNRLPLAGAQPTDAFSYTDSGACPRIISGLPQFVTVRGGAYFFMPGLRSLAQLVADG</sequence>
<dbReference type="GO" id="GO:0046872">
    <property type="term" value="F:metal ion binding"/>
    <property type="evidence" value="ECO:0007669"/>
    <property type="project" value="UniProtKB-KW"/>
</dbReference>
<evidence type="ECO:0000256" key="1">
    <source>
        <dbReference type="ARBA" id="ARBA00001970"/>
    </source>
</evidence>
<dbReference type="InterPro" id="IPR011008">
    <property type="entry name" value="Dimeric_a/b-barrel"/>
</dbReference>
<dbReference type="PROSITE" id="PS51404">
    <property type="entry name" value="DYP_PEROXIDASE"/>
    <property type="match status" value="1"/>
</dbReference>
<reference evidence="6" key="1">
    <citation type="journal article" date="2020" name="Stud. Mycol.">
        <title>101 Dothideomycetes genomes: a test case for predicting lifestyles and emergence of pathogens.</title>
        <authorList>
            <person name="Haridas S."/>
            <person name="Albert R."/>
            <person name="Binder M."/>
            <person name="Bloem J."/>
            <person name="Labutti K."/>
            <person name="Salamov A."/>
            <person name="Andreopoulos B."/>
            <person name="Baker S."/>
            <person name="Barry K."/>
            <person name="Bills G."/>
            <person name="Bluhm B."/>
            <person name="Cannon C."/>
            <person name="Castanera R."/>
            <person name="Culley D."/>
            <person name="Daum C."/>
            <person name="Ezra D."/>
            <person name="Gonzalez J."/>
            <person name="Henrissat B."/>
            <person name="Kuo A."/>
            <person name="Liang C."/>
            <person name="Lipzen A."/>
            <person name="Lutzoni F."/>
            <person name="Magnuson J."/>
            <person name="Mondo S."/>
            <person name="Nolan M."/>
            <person name="Ohm R."/>
            <person name="Pangilinan J."/>
            <person name="Park H.-J."/>
            <person name="Ramirez L."/>
            <person name="Alfaro M."/>
            <person name="Sun H."/>
            <person name="Tritt A."/>
            <person name="Yoshinaga Y."/>
            <person name="Zwiers L.-H."/>
            <person name="Turgeon B."/>
            <person name="Goodwin S."/>
            <person name="Spatafora J."/>
            <person name="Crous P."/>
            <person name="Grigoriev I."/>
        </authorList>
    </citation>
    <scope>NUCLEOTIDE SEQUENCE</scope>
    <source>
        <strain evidence="6">CBS 109.77</strain>
    </source>
</reference>
<evidence type="ECO:0000256" key="2">
    <source>
        <dbReference type="ARBA" id="ARBA00022559"/>
    </source>
</evidence>
<dbReference type="SUPFAM" id="SSF54909">
    <property type="entry name" value="Dimeric alpha+beta barrel"/>
    <property type="match status" value="1"/>
</dbReference>
<dbReference type="OrthoDB" id="3207336at2759"/>
<organism evidence="6 7">
    <name type="scientific">Melanomma pulvis-pyrius CBS 109.77</name>
    <dbReference type="NCBI Taxonomy" id="1314802"/>
    <lineage>
        <taxon>Eukaryota</taxon>
        <taxon>Fungi</taxon>
        <taxon>Dikarya</taxon>
        <taxon>Ascomycota</taxon>
        <taxon>Pezizomycotina</taxon>
        <taxon>Dothideomycetes</taxon>
        <taxon>Pleosporomycetidae</taxon>
        <taxon>Pleosporales</taxon>
        <taxon>Melanommataceae</taxon>
        <taxon>Melanomma</taxon>
    </lineage>
</organism>
<dbReference type="GO" id="GO:0005829">
    <property type="term" value="C:cytosol"/>
    <property type="evidence" value="ECO:0007669"/>
    <property type="project" value="TreeGrafter"/>
</dbReference>
<gene>
    <name evidence="6" type="ORF">K505DRAFT_10447</name>
</gene>
<dbReference type="GO" id="GO:0020037">
    <property type="term" value="F:heme binding"/>
    <property type="evidence" value="ECO:0007669"/>
    <property type="project" value="InterPro"/>
</dbReference>
<protein>
    <submittedName>
        <fullName evidence="6">Putative iron-dependent peroxidase</fullName>
    </submittedName>
</protein>
<evidence type="ECO:0000256" key="5">
    <source>
        <dbReference type="ARBA" id="ARBA00023004"/>
    </source>
</evidence>
<dbReference type="PANTHER" id="PTHR30521:SF5">
    <property type="entry name" value="BLR4509 PROTEIN"/>
    <property type="match status" value="1"/>
</dbReference>
<keyword evidence="2 6" id="KW-0575">Peroxidase</keyword>
<evidence type="ECO:0000313" key="6">
    <source>
        <dbReference type="EMBL" id="KAF2785528.1"/>
    </source>
</evidence>
<evidence type="ECO:0000256" key="4">
    <source>
        <dbReference type="ARBA" id="ARBA00023002"/>
    </source>
</evidence>
<keyword evidence="4" id="KW-0560">Oxidoreductase</keyword>
<comment type="cofactor">
    <cofactor evidence="1">
        <name>heme b</name>
        <dbReference type="ChEBI" id="CHEBI:60344"/>
    </cofactor>
</comment>